<dbReference type="SUPFAM" id="SSF48452">
    <property type="entry name" value="TPR-like"/>
    <property type="match status" value="1"/>
</dbReference>
<dbReference type="Pfam" id="PF13432">
    <property type="entry name" value="TPR_16"/>
    <property type="match status" value="1"/>
</dbReference>
<dbReference type="Gene3D" id="1.25.40.10">
    <property type="entry name" value="Tetratricopeptide repeat domain"/>
    <property type="match status" value="2"/>
</dbReference>
<dbReference type="SMART" id="SM00028">
    <property type="entry name" value="TPR"/>
    <property type="match status" value="7"/>
</dbReference>
<dbReference type="AlphaFoldDB" id="A0A3P1SXC0"/>
<reference evidence="4 5" key="1">
    <citation type="submission" date="2018-11" db="EMBL/GenBank/DDBJ databases">
        <title>The draft genome sequence of Amphritea balenae JAMM 1525T.</title>
        <authorList>
            <person name="Fang Z."/>
            <person name="Zhang Y."/>
            <person name="Han X."/>
        </authorList>
    </citation>
    <scope>NUCLEOTIDE SEQUENCE [LARGE SCALE GENOMIC DNA]</scope>
    <source>
        <strain evidence="4 5">JAMM 1525</strain>
    </source>
</reference>
<keyword evidence="1" id="KW-0677">Repeat</keyword>
<dbReference type="InterPro" id="IPR011990">
    <property type="entry name" value="TPR-like_helical_dom_sf"/>
</dbReference>
<name>A0A3P1SXC0_9GAMM</name>
<sequence>MYGGLHMTIKTALPFCKILISAGLTMILGGCASNQINNDVSAQQSEYYQGKEILPFLAEQQAKSPEEAIQNADQAMSVNDSDRALFNYIRAYELDDQHSYALLRIGDIHYNRNNLAISYQAYQQALKLDPKLGEAYKGSGMILLHNKSYSMATTSFTQAIEYLQEQPEKQKPLLDSYIGLGIINDITGQHIQAEQNYKAAIKLDPKSPRVQTNLGYSYYMQEKWVNAESAFNKALQSDNSYSPAWKNLGLTYARQERYNEAIGALEQVMPISEAYNDIGYICMITQRYEMAALFLRKAIKEHPQYYTVAQQNLTRVKRLLASNPDGRSKL</sequence>
<dbReference type="Pfam" id="PF13181">
    <property type="entry name" value="TPR_8"/>
    <property type="match status" value="1"/>
</dbReference>
<dbReference type="Pfam" id="PF13414">
    <property type="entry name" value="TPR_11"/>
    <property type="match status" value="1"/>
</dbReference>
<evidence type="ECO:0000313" key="4">
    <source>
        <dbReference type="EMBL" id="RRD01186.1"/>
    </source>
</evidence>
<feature type="repeat" description="TPR" evidence="3">
    <location>
        <begin position="208"/>
        <end position="241"/>
    </location>
</feature>
<evidence type="ECO:0000313" key="5">
    <source>
        <dbReference type="Proteomes" id="UP000267535"/>
    </source>
</evidence>
<evidence type="ECO:0000256" key="3">
    <source>
        <dbReference type="PROSITE-ProRule" id="PRU00339"/>
    </source>
</evidence>
<accession>A0A3P1SXC0</accession>
<feature type="repeat" description="TPR" evidence="3">
    <location>
        <begin position="99"/>
        <end position="132"/>
    </location>
</feature>
<comment type="caution">
    <text evidence="4">The sequence shown here is derived from an EMBL/GenBank/DDBJ whole genome shotgun (WGS) entry which is preliminary data.</text>
</comment>
<dbReference type="InterPro" id="IPR050498">
    <property type="entry name" value="Ycf3"/>
</dbReference>
<evidence type="ECO:0000256" key="1">
    <source>
        <dbReference type="ARBA" id="ARBA00022737"/>
    </source>
</evidence>
<dbReference type="InterPro" id="IPR019734">
    <property type="entry name" value="TPR_rpt"/>
</dbReference>
<gene>
    <name evidence="4" type="ORF">EHS89_01080</name>
</gene>
<dbReference type="PANTHER" id="PTHR44858:SF1">
    <property type="entry name" value="UDP-N-ACETYLGLUCOSAMINE--PEPTIDE N-ACETYLGLUCOSAMINYLTRANSFERASE SPINDLY-RELATED"/>
    <property type="match status" value="1"/>
</dbReference>
<dbReference type="PROSITE" id="PS50005">
    <property type="entry name" value="TPR"/>
    <property type="match status" value="4"/>
</dbReference>
<protein>
    <submittedName>
        <fullName evidence="4">Tetratricopeptide repeat protein</fullName>
    </submittedName>
</protein>
<evidence type="ECO:0000256" key="2">
    <source>
        <dbReference type="ARBA" id="ARBA00022803"/>
    </source>
</evidence>
<dbReference type="EMBL" id="RQXV01000001">
    <property type="protein sequence ID" value="RRD01186.1"/>
    <property type="molecule type" value="Genomic_DNA"/>
</dbReference>
<dbReference type="Proteomes" id="UP000267535">
    <property type="component" value="Unassembled WGS sequence"/>
</dbReference>
<proteinExistence type="predicted"/>
<organism evidence="4 5">
    <name type="scientific">Amphritea balenae</name>
    <dbReference type="NCBI Taxonomy" id="452629"/>
    <lineage>
        <taxon>Bacteria</taxon>
        <taxon>Pseudomonadati</taxon>
        <taxon>Pseudomonadota</taxon>
        <taxon>Gammaproteobacteria</taxon>
        <taxon>Oceanospirillales</taxon>
        <taxon>Oceanospirillaceae</taxon>
        <taxon>Amphritea</taxon>
    </lineage>
</organism>
<keyword evidence="2 3" id="KW-0802">TPR repeat</keyword>
<keyword evidence="5" id="KW-1185">Reference proteome</keyword>
<dbReference type="OrthoDB" id="1668776at2"/>
<feature type="repeat" description="TPR" evidence="3">
    <location>
        <begin position="174"/>
        <end position="207"/>
    </location>
</feature>
<feature type="repeat" description="TPR" evidence="3">
    <location>
        <begin position="242"/>
        <end position="275"/>
    </location>
</feature>
<dbReference type="PANTHER" id="PTHR44858">
    <property type="entry name" value="TETRATRICOPEPTIDE REPEAT PROTEIN 6"/>
    <property type="match status" value="1"/>
</dbReference>